<keyword evidence="1 5" id="KW-0175">Coiled coil</keyword>
<feature type="region of interest" description="Disordered" evidence="6">
    <location>
        <begin position="537"/>
        <end position="634"/>
    </location>
</feature>
<feature type="region of interest" description="Disordered" evidence="6">
    <location>
        <begin position="710"/>
        <end position="747"/>
    </location>
</feature>
<feature type="compositionally biased region" description="Basic and acidic residues" evidence="6">
    <location>
        <begin position="565"/>
        <end position="575"/>
    </location>
</feature>
<reference evidence="7" key="2">
    <citation type="submission" date="2023-04" db="EMBL/GenBank/DDBJ databases">
        <authorList>
            <person name="Bruccoleri R.E."/>
            <person name="Oakeley E.J."/>
            <person name="Faust A.-M."/>
            <person name="Dessus-Babus S."/>
            <person name="Altorfer M."/>
            <person name="Burckhardt D."/>
            <person name="Oertli M."/>
            <person name="Naumann U."/>
            <person name="Petersen F."/>
            <person name="Wong J."/>
        </authorList>
    </citation>
    <scope>NUCLEOTIDE SEQUENCE</scope>
    <source>
        <strain evidence="7">GSM-AAB239-AS_SAM_17_03QT</strain>
        <tissue evidence="7">Leaf</tissue>
    </source>
</reference>
<evidence type="ECO:0000256" key="4">
    <source>
        <dbReference type="ARBA" id="ARBA00024208"/>
    </source>
</evidence>
<keyword evidence="2" id="KW-0539">Nucleus</keyword>
<comment type="subcellular location">
    <subcellularLocation>
        <location evidence="3">Nucleus lamina</location>
    </subcellularLocation>
</comment>
<evidence type="ECO:0000313" key="7">
    <source>
        <dbReference type="EMBL" id="KAJ6803367.1"/>
    </source>
</evidence>
<accession>A0AAX6EGW2</accession>
<evidence type="ECO:0000313" key="8">
    <source>
        <dbReference type="Proteomes" id="UP001140949"/>
    </source>
</evidence>
<gene>
    <name evidence="7" type="ORF">M6B38_108135</name>
</gene>
<feature type="compositionally biased region" description="Basic residues" evidence="6">
    <location>
        <begin position="618"/>
        <end position="628"/>
    </location>
</feature>
<feature type="coiled-coil region" evidence="5">
    <location>
        <begin position="380"/>
        <end position="407"/>
    </location>
</feature>
<feature type="compositionally biased region" description="Polar residues" evidence="6">
    <location>
        <begin position="543"/>
        <end position="561"/>
    </location>
</feature>
<name>A0AAX6EGW2_IRIPA</name>
<dbReference type="AlphaFoldDB" id="A0AAX6EGW2"/>
<reference evidence="7" key="1">
    <citation type="journal article" date="2023" name="GigaByte">
        <title>Genome assembly of the bearded iris, Iris pallida Lam.</title>
        <authorList>
            <person name="Bruccoleri R.E."/>
            <person name="Oakeley E.J."/>
            <person name="Faust A.M.E."/>
            <person name="Altorfer M."/>
            <person name="Dessus-Babus S."/>
            <person name="Burckhardt D."/>
            <person name="Oertli M."/>
            <person name="Naumann U."/>
            <person name="Petersen F."/>
            <person name="Wong J."/>
        </authorList>
    </citation>
    <scope>NUCLEOTIDE SEQUENCE</scope>
    <source>
        <strain evidence="7">GSM-AAB239-AS_SAM_17_03QT</strain>
    </source>
</reference>
<dbReference type="InterPro" id="IPR040418">
    <property type="entry name" value="CRWN"/>
</dbReference>
<protein>
    <submittedName>
        <fullName evidence="7">Protein CROWDED NUCLEI 2-like isoform X2</fullName>
    </submittedName>
</protein>
<feature type="coiled-coil region" evidence="5">
    <location>
        <begin position="15"/>
        <end position="356"/>
    </location>
</feature>
<dbReference type="Proteomes" id="UP001140949">
    <property type="component" value="Unassembled WGS sequence"/>
</dbReference>
<proteinExistence type="inferred from homology"/>
<evidence type="ECO:0000256" key="5">
    <source>
        <dbReference type="SAM" id="Coils"/>
    </source>
</evidence>
<comment type="caution">
    <text evidence="7">The sequence shown here is derived from an EMBL/GenBank/DDBJ whole genome shotgun (WGS) entry which is preliminary data.</text>
</comment>
<evidence type="ECO:0000256" key="3">
    <source>
        <dbReference type="ARBA" id="ARBA00024186"/>
    </source>
</evidence>
<sequence>MGGQVEIQRLLDDHHKSLYSKKEEFELELEKKKQAFEEDLKDQMDVLEKKKNELNCREDQILTRELALERKTENLKEKERNADEKERALEEREEFLKKAEKNLKDEKEQLAVDTEKLLTFKDELESLRSTINAEEKQISKEKESIISLKAEVEQKLDDCRTMKDILTKETEDLRLEKNKFEKETEAVNERRTTLEAEINQLNDEKERFQDWRCIEEEKLRKANLDMTVNIQQELEELSLKKEMLEKENADFACELESKLQREFDQKLQEMENEFERRDIQKAQELEELILKKEMLEKEHAEFASKLENNLQKKFDKELQEMENKFERRDLQKAQQLEELSLKNELLEKKHAAFACEIESKLQRKFDEKLREIEKDFERGDIQKAQELEELRLKKEFLEKEHSDFACELESQLQRKFDEKMRGVENEFERRDIQKVQEIDILQKDLANERENFAKEKENFLAVAEQCKICKDCGFAVTQLAFTELQTPNRTNVAGSQFASSGGHMPLLQRCSMLFDISCGNGARHPIEGQASKSIPFESEASEGETNYSPDGVQSDNKTKGNMVTERLEKTAKETETTFMAGDTSTDGMVGEPNSLSIDIEDEGGLKTPPTKPSDQHQAGRRGRSKPIKRTYSVEAGVEDAEYTIEAISEDGEQQNEGAEPLEHLVDIDEKKQGDLVHGDQMTAGANQQQEFGFVRDDVLEPEKYKVLENVSVRGRHKKHRTSPTTPSTAEKRYNFRPSTIQKSQPRT</sequence>
<evidence type="ECO:0000256" key="2">
    <source>
        <dbReference type="ARBA" id="ARBA00023242"/>
    </source>
</evidence>
<comment type="similarity">
    <text evidence="4">Belongs to the CRWN family.</text>
</comment>
<dbReference type="PANTHER" id="PTHR31908:SF11">
    <property type="entry name" value="PROTEIN CROWDED NUCLEI 1"/>
    <property type="match status" value="1"/>
</dbReference>
<dbReference type="GO" id="GO:0006997">
    <property type="term" value="P:nucleus organization"/>
    <property type="evidence" value="ECO:0007669"/>
    <property type="project" value="InterPro"/>
</dbReference>
<dbReference type="PANTHER" id="PTHR31908">
    <property type="entry name" value="PROTEIN CROWDED NUCLEI 4"/>
    <property type="match status" value="1"/>
</dbReference>
<organism evidence="7 8">
    <name type="scientific">Iris pallida</name>
    <name type="common">Sweet iris</name>
    <dbReference type="NCBI Taxonomy" id="29817"/>
    <lineage>
        <taxon>Eukaryota</taxon>
        <taxon>Viridiplantae</taxon>
        <taxon>Streptophyta</taxon>
        <taxon>Embryophyta</taxon>
        <taxon>Tracheophyta</taxon>
        <taxon>Spermatophyta</taxon>
        <taxon>Magnoliopsida</taxon>
        <taxon>Liliopsida</taxon>
        <taxon>Asparagales</taxon>
        <taxon>Iridaceae</taxon>
        <taxon>Iridoideae</taxon>
        <taxon>Irideae</taxon>
        <taxon>Iris</taxon>
    </lineage>
</organism>
<keyword evidence="8" id="KW-1185">Reference proteome</keyword>
<feature type="compositionally biased region" description="Polar residues" evidence="6">
    <location>
        <begin position="736"/>
        <end position="747"/>
    </location>
</feature>
<evidence type="ECO:0000256" key="1">
    <source>
        <dbReference type="ARBA" id="ARBA00023054"/>
    </source>
</evidence>
<dbReference type="GO" id="GO:0005652">
    <property type="term" value="C:nuclear lamina"/>
    <property type="evidence" value="ECO:0007669"/>
    <property type="project" value="UniProtKB-SubCell"/>
</dbReference>
<dbReference type="EMBL" id="JANAVB010036615">
    <property type="protein sequence ID" value="KAJ6803367.1"/>
    <property type="molecule type" value="Genomic_DNA"/>
</dbReference>
<evidence type="ECO:0000256" key="6">
    <source>
        <dbReference type="SAM" id="MobiDB-lite"/>
    </source>
</evidence>